<gene>
    <name evidence="1" type="ORF">XD73_0318</name>
</gene>
<dbReference type="InterPro" id="IPR011990">
    <property type="entry name" value="TPR-like_helical_dom_sf"/>
</dbReference>
<name>A0A101FYF8_9CHLR</name>
<evidence type="ECO:0000313" key="1">
    <source>
        <dbReference type="EMBL" id="KUK46792.1"/>
    </source>
</evidence>
<dbReference type="Gene3D" id="3.40.50.1460">
    <property type="match status" value="1"/>
</dbReference>
<sequence>MKITRNDLLKWEKTAVSSEEVAAFLNCLKEWITVYPGDLEIRYLYAKTLISKQSIPEGISELQTIITIHPEYKNAYNLLYKYCDEEEKRREYYDYLNFYNISDSREELGSWSGRLKEVDQALKQNNATKAESELFSLLQEYPDNVLIAIYHTRFVMQSTDDYSILQIARRYSEKWNSCVFFNLVYANILFKFGSEIEAMQLLRDAVFKDHTGVVARELWGEEHAYSHLWLASKDFFITHPDDQTLADLNLKEPSQKDSKQYNVSTISGQSGSYSRSIFSKPAYVLMSTKKGITAKYGENTFSVIQSRMQELADAIAKRENWDAFVFIPDDENCMLQYGLRFIESNDPWEFKLALHDLSNYFQERGKKIGSLLIVGGDDLIPFHRLPNPTDDSDVEVLSDNPYATDDSNYFVPQWAVGRFPDEKGSDPGLLLKQLREAIKWHKEQNQHQTLGERIGEALQFWNAFTNMVREMNEKRTNYGYSTAIWQRSSIAAFRPIGKANYIRISPPYNVNNLDAISIKEAEFAYFNLHGLDDSPNWYGQKDISNTDNTPDFPVAIQPSLIDPQATKPAIVLSEACYGSYIINKTSDESLSLRFLTSSCRAFIGSTCIAYGSIYPPLIGADQLAYFFWNLIEKNYTVGDAYIRAKMNLMKSILRRQGYLDGEDQKTLLSFVLYGDPLYFGDSNSGEHLMQEEEKYFSPYQVVADRDLEDIAIPAISAEILSNVKEVVKEYLPGIESANLSVREKQMKIRKLGTQNKGAEIEQDQTASRVFLTYTKNFQVQNRTIKQYTRVTLDEKGKMVKLSVSK</sequence>
<accession>A0A101FYF8</accession>
<dbReference type="Gene3D" id="1.25.40.10">
    <property type="entry name" value="Tetratricopeptide repeat domain"/>
    <property type="match status" value="1"/>
</dbReference>
<dbReference type="AlphaFoldDB" id="A0A101FYF8"/>
<organism evidence="1 2">
    <name type="scientific">Anaerolinea thermophila</name>
    <dbReference type="NCBI Taxonomy" id="167964"/>
    <lineage>
        <taxon>Bacteria</taxon>
        <taxon>Bacillati</taxon>
        <taxon>Chloroflexota</taxon>
        <taxon>Anaerolineae</taxon>
        <taxon>Anaerolineales</taxon>
        <taxon>Anaerolineaceae</taxon>
        <taxon>Anaerolinea</taxon>
    </lineage>
</organism>
<dbReference type="EMBL" id="LGFU01000007">
    <property type="protein sequence ID" value="KUK46792.1"/>
    <property type="molecule type" value="Genomic_DNA"/>
</dbReference>
<evidence type="ECO:0000313" key="2">
    <source>
        <dbReference type="Proteomes" id="UP000064249"/>
    </source>
</evidence>
<reference evidence="1 2" key="1">
    <citation type="journal article" date="2015" name="MBio">
        <title>Genome-Resolved Metagenomic Analysis Reveals Roles for Candidate Phyla and Other Microbial Community Members in Biogeochemical Transformations in Oil Reservoirs.</title>
        <authorList>
            <person name="Hu P."/>
            <person name="Tom L."/>
            <person name="Singh A."/>
            <person name="Thomas B.C."/>
            <person name="Baker B.J."/>
            <person name="Piceno Y.M."/>
            <person name="Andersen G.L."/>
            <person name="Banfield J.F."/>
        </authorList>
    </citation>
    <scope>NUCLEOTIDE SEQUENCE [LARGE SCALE GENOMIC DNA]</scope>
    <source>
        <strain evidence="1">46_16</strain>
    </source>
</reference>
<protein>
    <submittedName>
        <fullName evidence="1">Uncharacterized protein</fullName>
    </submittedName>
</protein>
<comment type="caution">
    <text evidence="1">The sequence shown here is derived from an EMBL/GenBank/DDBJ whole genome shotgun (WGS) entry which is preliminary data.</text>
</comment>
<proteinExistence type="predicted"/>
<dbReference type="Proteomes" id="UP000064249">
    <property type="component" value="Unassembled WGS sequence"/>
</dbReference>